<protein>
    <submittedName>
        <fullName evidence="1">Uncharacterized protein</fullName>
    </submittedName>
</protein>
<dbReference type="EMBL" id="CAJSTJ010000152">
    <property type="protein sequence ID" value="CAG7563097.1"/>
    <property type="molecule type" value="Genomic_DNA"/>
</dbReference>
<accession>A0A8J2ITF9</accession>
<evidence type="ECO:0000313" key="2">
    <source>
        <dbReference type="Proteomes" id="UP000693738"/>
    </source>
</evidence>
<gene>
    <name evidence="1" type="ORF">FEQUK3_LOCUS8812</name>
</gene>
<organism evidence="1 2">
    <name type="scientific">Fusarium equiseti</name>
    <name type="common">Fusarium scirpi</name>
    <dbReference type="NCBI Taxonomy" id="61235"/>
    <lineage>
        <taxon>Eukaryota</taxon>
        <taxon>Fungi</taxon>
        <taxon>Dikarya</taxon>
        <taxon>Ascomycota</taxon>
        <taxon>Pezizomycotina</taxon>
        <taxon>Sordariomycetes</taxon>
        <taxon>Hypocreomycetidae</taxon>
        <taxon>Hypocreales</taxon>
        <taxon>Nectriaceae</taxon>
        <taxon>Fusarium</taxon>
        <taxon>Fusarium incarnatum-equiseti species complex</taxon>
    </lineage>
</organism>
<sequence length="305" mass="33932">MLSRRRNRALDVNTDTATDTAINGDHILSDAVTIPAHALPHYSRSDDESSVAADQEIGVSVDGLLVEQQEKPSSFVVDDQDAIAVFDDDTIGVAIPERSFVVDANGWSRVGAQPVKAHVHDVRSMPSSMTQIWVKRTVKYEHRIKGKLLPTNGHAILARNEIEIIEYLNKAFVRSPSNGDYLIFRCDYTGKLLPWKHGLRNASLEAVYAFSSSNRKLEYHILPNIRVVMNGLSIMKTRHSPIVLPLISTWLRALTVADFPTREGQLVWTYTAVSNESIMGELLGYLGSRTKFLQFEASNETTLGG</sequence>
<dbReference type="AlphaFoldDB" id="A0A8J2ITF9"/>
<name>A0A8J2ITF9_FUSEQ</name>
<evidence type="ECO:0000313" key="1">
    <source>
        <dbReference type="EMBL" id="CAG7563097.1"/>
    </source>
</evidence>
<comment type="caution">
    <text evidence="1">The sequence shown here is derived from an EMBL/GenBank/DDBJ whole genome shotgun (WGS) entry which is preliminary data.</text>
</comment>
<proteinExistence type="predicted"/>
<reference evidence="1" key="1">
    <citation type="submission" date="2021-05" db="EMBL/GenBank/DDBJ databases">
        <authorList>
            <person name="Khan N."/>
        </authorList>
    </citation>
    <scope>NUCLEOTIDE SEQUENCE</scope>
</reference>
<dbReference type="Proteomes" id="UP000693738">
    <property type="component" value="Unassembled WGS sequence"/>
</dbReference>